<name>A0ACC1NL88_9HYPO</name>
<evidence type="ECO:0000313" key="2">
    <source>
        <dbReference type="Proteomes" id="UP001143910"/>
    </source>
</evidence>
<evidence type="ECO:0000313" key="1">
    <source>
        <dbReference type="EMBL" id="KAJ2979286.1"/>
    </source>
</evidence>
<gene>
    <name evidence="1" type="ORF">NQ176_g3344</name>
</gene>
<reference evidence="1" key="1">
    <citation type="submission" date="2022-08" db="EMBL/GenBank/DDBJ databases">
        <title>Genome Sequence of Lecanicillium fungicola.</title>
        <authorList>
            <person name="Buettner E."/>
        </authorList>
    </citation>
    <scope>NUCLEOTIDE SEQUENCE</scope>
    <source>
        <strain evidence="1">Babe33</strain>
    </source>
</reference>
<dbReference type="EMBL" id="JANJQO010000298">
    <property type="protein sequence ID" value="KAJ2979286.1"/>
    <property type="molecule type" value="Genomic_DNA"/>
</dbReference>
<protein>
    <submittedName>
        <fullName evidence="1">Uncharacterized protein</fullName>
    </submittedName>
</protein>
<sequence length="509" mass="57833">MAHHNYVQVREKLKLLRSPVAPERCNTEEDDKDNHFIMDPEQETVESSCPDFQRYEEPTVLEIFYDLFFAANYNVFSENQDATDHARFKAYVGYFSLLWLTWFVTTAYDVRFLSDSIFERGARVLHLGVLVGFAIITPNFDPNNQEVTTMKATSLILMSSRAVLAIEYAVTLWQVRNFNKSCRRPFYVMIAANVVAMLIYLGISFRFTGHRNSRVYMAWYFVSGAEGVLTLVLSNLSPLLSFNKTHIMKRLFFLTIMMLGDGLVNIAKEVVVIVRNPHAWDALTIGQVTGGVATVYLIFLIYYDWLRGSFYLPKLRQQIWVFLHMPFHAALVLFMQAFTQYIIWSKAVDGISKISGSFDNDNVVELANATSADVSDLVQNVTERFFSDYAPKVAGTLDTVHMAVQNLTTIPNSFWPLAAAYAETANDTLFNGSSQEIREALATFYECVDAVTTAMANNLFANFGIDLKTNIKSNGSQGSGNITSTAFQNQVSYTTWRQYRLAVSTYKHW</sequence>
<accession>A0ACC1NL88</accession>
<organism evidence="1 2">
    <name type="scientific">Zarea fungicola</name>
    <dbReference type="NCBI Taxonomy" id="93591"/>
    <lineage>
        <taxon>Eukaryota</taxon>
        <taxon>Fungi</taxon>
        <taxon>Dikarya</taxon>
        <taxon>Ascomycota</taxon>
        <taxon>Pezizomycotina</taxon>
        <taxon>Sordariomycetes</taxon>
        <taxon>Hypocreomycetidae</taxon>
        <taxon>Hypocreales</taxon>
        <taxon>Cordycipitaceae</taxon>
        <taxon>Zarea</taxon>
    </lineage>
</organism>
<proteinExistence type="predicted"/>
<comment type="caution">
    <text evidence="1">The sequence shown here is derived from an EMBL/GenBank/DDBJ whole genome shotgun (WGS) entry which is preliminary data.</text>
</comment>
<keyword evidence="2" id="KW-1185">Reference proteome</keyword>
<dbReference type="Proteomes" id="UP001143910">
    <property type="component" value="Unassembled WGS sequence"/>
</dbReference>